<gene>
    <name evidence="3" type="ORF">BDA99DRAFT_557519</name>
</gene>
<dbReference type="PANTHER" id="PTHR38110:SF1">
    <property type="entry name" value="THIOESTERASE DOMAIN-CONTAINING PROTEIN"/>
    <property type="match status" value="1"/>
</dbReference>
<dbReference type="Pfam" id="PF13622">
    <property type="entry name" value="4HBT_3"/>
    <property type="match status" value="1"/>
</dbReference>
<dbReference type="InterPro" id="IPR029069">
    <property type="entry name" value="HotDog_dom_sf"/>
</dbReference>
<reference evidence="3" key="2">
    <citation type="submission" date="2023-02" db="EMBL/GenBank/DDBJ databases">
        <authorList>
            <consortium name="DOE Joint Genome Institute"/>
            <person name="Mondo S.J."/>
            <person name="Chang Y."/>
            <person name="Wang Y."/>
            <person name="Ahrendt S."/>
            <person name="Andreopoulos W."/>
            <person name="Barry K."/>
            <person name="Beard J."/>
            <person name="Benny G.L."/>
            <person name="Blankenship S."/>
            <person name="Bonito G."/>
            <person name="Cuomo C."/>
            <person name="Desiro A."/>
            <person name="Gervers K.A."/>
            <person name="Hundley H."/>
            <person name="Kuo A."/>
            <person name="LaButti K."/>
            <person name="Lang B.F."/>
            <person name="Lipzen A."/>
            <person name="O'Donnell K."/>
            <person name="Pangilinan J."/>
            <person name="Reynolds N."/>
            <person name="Sandor L."/>
            <person name="Smith M.W."/>
            <person name="Tsang A."/>
            <person name="Grigoriev I.V."/>
            <person name="Stajich J.E."/>
            <person name="Spatafora J.W."/>
        </authorList>
    </citation>
    <scope>NUCLEOTIDE SEQUENCE</scope>
    <source>
        <strain evidence="3">RSA 2281</strain>
    </source>
</reference>
<dbReference type="Proteomes" id="UP001209540">
    <property type="component" value="Unassembled WGS sequence"/>
</dbReference>
<feature type="domain" description="Acyl-CoA thioesterase-like N-terminal HotDog" evidence="1">
    <location>
        <begin position="35"/>
        <end position="103"/>
    </location>
</feature>
<evidence type="ECO:0000313" key="3">
    <source>
        <dbReference type="EMBL" id="KAI9270712.1"/>
    </source>
</evidence>
<dbReference type="InterPro" id="IPR052389">
    <property type="entry name" value="Sec_Metab_Biosynth-Assoc"/>
</dbReference>
<comment type="caution">
    <text evidence="3">The sequence shown here is derived from an EMBL/GenBank/DDBJ whole genome shotgun (WGS) entry which is preliminary data.</text>
</comment>
<dbReference type="Gene3D" id="2.40.160.210">
    <property type="entry name" value="Acyl-CoA thioesterase, double hotdog domain"/>
    <property type="match status" value="1"/>
</dbReference>
<dbReference type="PANTHER" id="PTHR38110">
    <property type="entry name" value="CHROMOSOME 23, WHOLE GENOME SHOTGUN SEQUENCE"/>
    <property type="match status" value="1"/>
</dbReference>
<keyword evidence="4" id="KW-1185">Reference proteome</keyword>
<accession>A0AAD5K5W5</accession>
<dbReference type="InterPro" id="IPR042171">
    <property type="entry name" value="Acyl-CoA_hotdog"/>
</dbReference>
<dbReference type="Pfam" id="PF20789">
    <property type="entry name" value="4HBT_3C"/>
    <property type="match status" value="1"/>
</dbReference>
<feature type="domain" description="Acyl-CoA thioesterase-like C-terminal" evidence="2">
    <location>
        <begin position="192"/>
        <end position="298"/>
    </location>
</feature>
<dbReference type="InterPro" id="IPR049450">
    <property type="entry name" value="ACOT8-like_C"/>
</dbReference>
<dbReference type="EMBL" id="JAIXMP010000007">
    <property type="protein sequence ID" value="KAI9270712.1"/>
    <property type="molecule type" value="Genomic_DNA"/>
</dbReference>
<sequence>MPVPSTEFDQVTDITFLGKKSPDCSIFSCQINKHWAWFGVPLGGYLTSAMLKAAIHCYPERTPAALTSWILRVSRSGLCIIEVKDLKISKQTFSTVTVTLQQPKEQNKSNEKLSSNYPIRINEYNPEEYQENCHAIITLTGPNHVEQGPTIIHPNARSPPNLDYMEPVDVFPKDEQRFIILQDMTQLKGGESLAECHHAFEFLDNRPIDAFAVTFFADLYRYPLHMLPEKQDQVGYETTWKPTLQYEIQFKNPIPPNTTQVLATFWIPHLISGRFDMDGELYTPNGKLLATTRHHGIVIPRNTRQGLTAKKPTWQDGLPRSSKM</sequence>
<evidence type="ECO:0000259" key="2">
    <source>
        <dbReference type="Pfam" id="PF20789"/>
    </source>
</evidence>
<organism evidence="3 4">
    <name type="scientific">Phascolomyces articulosus</name>
    <dbReference type="NCBI Taxonomy" id="60185"/>
    <lineage>
        <taxon>Eukaryota</taxon>
        <taxon>Fungi</taxon>
        <taxon>Fungi incertae sedis</taxon>
        <taxon>Mucoromycota</taxon>
        <taxon>Mucoromycotina</taxon>
        <taxon>Mucoromycetes</taxon>
        <taxon>Mucorales</taxon>
        <taxon>Lichtheimiaceae</taxon>
        <taxon>Phascolomyces</taxon>
    </lineage>
</organism>
<dbReference type="AlphaFoldDB" id="A0AAD5K5W5"/>
<evidence type="ECO:0000259" key="1">
    <source>
        <dbReference type="Pfam" id="PF13622"/>
    </source>
</evidence>
<evidence type="ECO:0000313" key="4">
    <source>
        <dbReference type="Proteomes" id="UP001209540"/>
    </source>
</evidence>
<proteinExistence type="predicted"/>
<dbReference type="InterPro" id="IPR049449">
    <property type="entry name" value="TesB_ACOT8-like_N"/>
</dbReference>
<reference evidence="3" key="1">
    <citation type="journal article" date="2022" name="IScience">
        <title>Evolution of zygomycete secretomes and the origins of terrestrial fungal ecologies.</title>
        <authorList>
            <person name="Chang Y."/>
            <person name="Wang Y."/>
            <person name="Mondo S."/>
            <person name="Ahrendt S."/>
            <person name="Andreopoulos W."/>
            <person name="Barry K."/>
            <person name="Beard J."/>
            <person name="Benny G.L."/>
            <person name="Blankenship S."/>
            <person name="Bonito G."/>
            <person name="Cuomo C."/>
            <person name="Desiro A."/>
            <person name="Gervers K.A."/>
            <person name="Hundley H."/>
            <person name="Kuo A."/>
            <person name="LaButti K."/>
            <person name="Lang B.F."/>
            <person name="Lipzen A."/>
            <person name="O'Donnell K."/>
            <person name="Pangilinan J."/>
            <person name="Reynolds N."/>
            <person name="Sandor L."/>
            <person name="Smith M.E."/>
            <person name="Tsang A."/>
            <person name="Grigoriev I.V."/>
            <person name="Stajich J.E."/>
            <person name="Spatafora J.W."/>
        </authorList>
    </citation>
    <scope>NUCLEOTIDE SEQUENCE</scope>
    <source>
        <strain evidence="3">RSA 2281</strain>
    </source>
</reference>
<name>A0AAD5K5W5_9FUNG</name>
<protein>
    <submittedName>
        <fullName evidence="3">Thioesterase-like superfamily-domain-containing protein</fullName>
    </submittedName>
</protein>
<dbReference type="SUPFAM" id="SSF54637">
    <property type="entry name" value="Thioesterase/thiol ester dehydrase-isomerase"/>
    <property type="match status" value="1"/>
</dbReference>